<sequence>MTNKQLKNSLSILTLLFSMCFLNAQTLKDIEIIGVVLDKNTKQPIESATILIADNKTLNPIHGSTTNSNGSFSLTTNATNFYIEVSFIGYKKSIFNKPKNTTKLIDLKTIYLEEDLESLSEVTIIAEKSTTEFRLDKRIFNVGSDLASSGSSALEVLNNVPSVNVDIEGQISLRGSQGVQILINGKPSVLASGDGNNALGTITAEMIEKIEVVTNPSAKYDAEGTSGILNIILKKDQKKGINGSVSVNIGDPSSQSFGLSINRRTENLNIFSQLGLGKRTFPRYTDGTNYNVINDELITNNSYNEMREKFYNFLLGSDFFLNENNVITLSVNYAYEKEDTPGTNNYSRFDENNNLTDQWQRTEFTLADNPKWGYELQYKKDFDNHEDHDLLFSAIGSSFSKDSESDFEDIVSLGSYTENGQEKNLTDYGRLEYTFKLDYTRPFSEKYTLETGAQYYIQDVFNDYEVQNFVTNSWVSDPNLTNVFEYNQNVLGLYATTSYEDEKWGLKLGARLENTDLKTLLETTNEKRNQNYSNLFPSVHTSYKISETLSLQAGYSKRINRPGLRELNPFSVRRDNFNISQGNPDLDPEFTDSYEITSIMKIGDVSLNLGVYHRYTTDVIEETITYMDDISTRMPLNIGTNNVSGIEFNGKYSPANWATFSADANFNFFKRKGEFEGTSFNFTGDLWSSKLNSQFKLPAGIEFEITGNYRSPYKGVIENRGEEIYADAGIRKKVFKGKVIINLSAQDVFASRKFISSTTQSNYILNRNSTRGRFITLGVSYGFGKGEAMEFSGQRRRF</sequence>
<dbReference type="InterPro" id="IPR041700">
    <property type="entry name" value="OMP_b-brl_3"/>
</dbReference>
<dbReference type="InterPro" id="IPR008969">
    <property type="entry name" value="CarboxyPept-like_regulatory"/>
</dbReference>
<dbReference type="Pfam" id="PF07715">
    <property type="entry name" value="Plug"/>
    <property type="match status" value="1"/>
</dbReference>
<keyword evidence="4 8" id="KW-0812">Transmembrane</keyword>
<dbReference type="Gene3D" id="2.170.130.10">
    <property type="entry name" value="TonB-dependent receptor, plug domain"/>
    <property type="match status" value="1"/>
</dbReference>
<keyword evidence="7 8" id="KW-0998">Cell outer membrane</keyword>
<evidence type="ECO:0000313" key="13">
    <source>
        <dbReference type="Proteomes" id="UP000057981"/>
    </source>
</evidence>
<dbReference type="InterPro" id="IPR037066">
    <property type="entry name" value="Plug_dom_sf"/>
</dbReference>
<keyword evidence="3 8" id="KW-1134">Transmembrane beta strand</keyword>
<reference evidence="12 13" key="1">
    <citation type="submission" date="2015-10" db="EMBL/GenBank/DDBJ databases">
        <authorList>
            <person name="Gilbert D.G."/>
        </authorList>
    </citation>
    <scope>NUCLEOTIDE SEQUENCE [LARGE SCALE GENOMIC DNA]</scope>
    <source>
        <strain evidence="13">HZ-22</strain>
    </source>
</reference>
<feature type="chain" id="PRO_5006012776" evidence="9">
    <location>
        <begin position="25"/>
        <end position="798"/>
    </location>
</feature>
<evidence type="ECO:0000256" key="3">
    <source>
        <dbReference type="ARBA" id="ARBA00022452"/>
    </source>
</evidence>
<evidence type="ECO:0000256" key="8">
    <source>
        <dbReference type="PROSITE-ProRule" id="PRU01360"/>
    </source>
</evidence>
<accession>A0A0N7HYG6</accession>
<comment type="similarity">
    <text evidence="8">Belongs to the TonB-dependent receptor family.</text>
</comment>
<dbReference type="InterPro" id="IPR039426">
    <property type="entry name" value="TonB-dep_rcpt-like"/>
</dbReference>
<keyword evidence="2 8" id="KW-0813">Transport</keyword>
<dbReference type="PANTHER" id="PTHR30069:SF29">
    <property type="entry name" value="HEMOGLOBIN AND HEMOGLOBIN-HAPTOGLOBIN-BINDING PROTEIN 1-RELATED"/>
    <property type="match status" value="1"/>
</dbReference>
<feature type="signal peptide" evidence="9">
    <location>
        <begin position="1"/>
        <end position="24"/>
    </location>
</feature>
<dbReference type="PATRIC" id="fig|1736674.3.peg.1780"/>
<evidence type="ECO:0000259" key="10">
    <source>
        <dbReference type="Pfam" id="PF07715"/>
    </source>
</evidence>
<gene>
    <name evidence="12" type="ORF">APS56_08710</name>
</gene>
<dbReference type="Proteomes" id="UP000057981">
    <property type="component" value="Chromosome"/>
</dbReference>
<comment type="subcellular location">
    <subcellularLocation>
        <location evidence="1 8">Cell outer membrane</location>
        <topology evidence="1 8">Multi-pass membrane protein</topology>
    </subcellularLocation>
</comment>
<dbReference type="SUPFAM" id="SSF49464">
    <property type="entry name" value="Carboxypeptidase regulatory domain-like"/>
    <property type="match status" value="1"/>
</dbReference>
<dbReference type="Gene3D" id="2.60.40.1120">
    <property type="entry name" value="Carboxypeptidase-like, regulatory domain"/>
    <property type="match status" value="1"/>
</dbReference>
<dbReference type="OrthoDB" id="8764943at2"/>
<dbReference type="GO" id="GO:0009279">
    <property type="term" value="C:cell outer membrane"/>
    <property type="evidence" value="ECO:0007669"/>
    <property type="project" value="UniProtKB-SubCell"/>
</dbReference>
<feature type="domain" description="TonB-dependent receptor plug" evidence="10">
    <location>
        <begin position="150"/>
        <end position="228"/>
    </location>
</feature>
<organism evidence="12 13">
    <name type="scientific">Pseudalgibacter alginicilyticus</name>
    <dbReference type="NCBI Taxonomy" id="1736674"/>
    <lineage>
        <taxon>Bacteria</taxon>
        <taxon>Pseudomonadati</taxon>
        <taxon>Bacteroidota</taxon>
        <taxon>Flavobacteriia</taxon>
        <taxon>Flavobacteriales</taxon>
        <taxon>Flavobacteriaceae</taxon>
        <taxon>Pseudalgibacter</taxon>
    </lineage>
</organism>
<dbReference type="PANTHER" id="PTHR30069">
    <property type="entry name" value="TONB-DEPENDENT OUTER MEMBRANE RECEPTOR"/>
    <property type="match status" value="1"/>
</dbReference>
<dbReference type="Gene3D" id="2.40.170.20">
    <property type="entry name" value="TonB-dependent receptor, beta-barrel domain"/>
    <property type="match status" value="1"/>
</dbReference>
<evidence type="ECO:0000256" key="5">
    <source>
        <dbReference type="ARBA" id="ARBA00022729"/>
    </source>
</evidence>
<keyword evidence="13" id="KW-1185">Reference proteome</keyword>
<dbReference type="Pfam" id="PF13715">
    <property type="entry name" value="CarbopepD_reg_2"/>
    <property type="match status" value="1"/>
</dbReference>
<proteinExistence type="inferred from homology"/>
<dbReference type="EMBL" id="CP012898">
    <property type="protein sequence ID" value="ALJ05198.1"/>
    <property type="molecule type" value="Genomic_DNA"/>
</dbReference>
<dbReference type="InterPro" id="IPR012910">
    <property type="entry name" value="Plug_dom"/>
</dbReference>
<evidence type="ECO:0000256" key="7">
    <source>
        <dbReference type="ARBA" id="ARBA00023237"/>
    </source>
</evidence>
<dbReference type="PROSITE" id="PS52016">
    <property type="entry name" value="TONB_DEPENDENT_REC_3"/>
    <property type="match status" value="1"/>
</dbReference>
<evidence type="ECO:0000256" key="4">
    <source>
        <dbReference type="ARBA" id="ARBA00022692"/>
    </source>
</evidence>
<evidence type="ECO:0000256" key="9">
    <source>
        <dbReference type="SAM" id="SignalP"/>
    </source>
</evidence>
<evidence type="ECO:0000256" key="6">
    <source>
        <dbReference type="ARBA" id="ARBA00023136"/>
    </source>
</evidence>
<evidence type="ECO:0000256" key="2">
    <source>
        <dbReference type="ARBA" id="ARBA00022448"/>
    </source>
</evidence>
<dbReference type="STRING" id="1736674.APS56_08710"/>
<dbReference type="GO" id="GO:0015344">
    <property type="term" value="F:siderophore uptake transmembrane transporter activity"/>
    <property type="evidence" value="ECO:0007669"/>
    <property type="project" value="TreeGrafter"/>
</dbReference>
<keyword evidence="5 9" id="KW-0732">Signal</keyword>
<dbReference type="SUPFAM" id="SSF56935">
    <property type="entry name" value="Porins"/>
    <property type="match status" value="1"/>
</dbReference>
<feature type="domain" description="Outer membrane protein beta-barrel" evidence="11">
    <location>
        <begin position="381"/>
        <end position="781"/>
    </location>
</feature>
<dbReference type="GO" id="GO:0044718">
    <property type="term" value="P:siderophore transmembrane transport"/>
    <property type="evidence" value="ECO:0007669"/>
    <property type="project" value="TreeGrafter"/>
</dbReference>
<name>A0A0N7HYG6_9FLAO</name>
<evidence type="ECO:0000259" key="11">
    <source>
        <dbReference type="Pfam" id="PF14905"/>
    </source>
</evidence>
<keyword evidence="12" id="KW-0675">Receptor</keyword>
<evidence type="ECO:0000313" key="12">
    <source>
        <dbReference type="EMBL" id="ALJ05198.1"/>
    </source>
</evidence>
<dbReference type="InterPro" id="IPR036942">
    <property type="entry name" value="Beta-barrel_TonB_sf"/>
</dbReference>
<protein>
    <submittedName>
        <fullName evidence="12">TonB-dependent receptor</fullName>
    </submittedName>
</protein>
<dbReference type="Pfam" id="PF14905">
    <property type="entry name" value="OMP_b-brl_3"/>
    <property type="match status" value="1"/>
</dbReference>
<dbReference type="AlphaFoldDB" id="A0A0N7HYG6"/>
<keyword evidence="6 8" id="KW-0472">Membrane</keyword>
<dbReference type="KEGG" id="ahz:APS56_08710"/>
<evidence type="ECO:0000256" key="1">
    <source>
        <dbReference type="ARBA" id="ARBA00004571"/>
    </source>
</evidence>